<organism evidence="2 3">
    <name type="scientific">Micromonospora narathiwatensis</name>
    <dbReference type="NCBI Taxonomy" id="299146"/>
    <lineage>
        <taxon>Bacteria</taxon>
        <taxon>Bacillati</taxon>
        <taxon>Actinomycetota</taxon>
        <taxon>Actinomycetes</taxon>
        <taxon>Micromonosporales</taxon>
        <taxon>Micromonosporaceae</taxon>
        <taxon>Micromonospora</taxon>
    </lineage>
</organism>
<dbReference type="Proteomes" id="UP000198765">
    <property type="component" value="Chromosome I"/>
</dbReference>
<keyword evidence="1" id="KW-0732">Signal</keyword>
<evidence type="ECO:0000256" key="1">
    <source>
        <dbReference type="SAM" id="SignalP"/>
    </source>
</evidence>
<dbReference type="Pfam" id="PF10901">
    <property type="entry name" value="DUF2690"/>
    <property type="match status" value="1"/>
</dbReference>
<evidence type="ECO:0000313" key="2">
    <source>
        <dbReference type="EMBL" id="SBT53228.1"/>
    </source>
</evidence>
<feature type="chain" id="PRO_5008383373" description="DUF2690 domain-containing protein" evidence="1">
    <location>
        <begin position="34"/>
        <end position="156"/>
    </location>
</feature>
<feature type="signal peptide" evidence="1">
    <location>
        <begin position="1"/>
        <end position="33"/>
    </location>
</feature>
<accession>A0A1A9AAV0</accession>
<keyword evidence="3" id="KW-1185">Reference proteome</keyword>
<name>A0A1A9AAV0_9ACTN</name>
<reference evidence="2 3" key="1">
    <citation type="submission" date="2016-06" db="EMBL/GenBank/DDBJ databases">
        <authorList>
            <person name="Kjaerup R.B."/>
            <person name="Dalgaard T.S."/>
            <person name="Juul-Madsen H.R."/>
        </authorList>
    </citation>
    <scope>NUCLEOTIDE SEQUENCE [LARGE SCALE GENOMIC DNA]</scope>
    <source>
        <strain evidence="2 3">DSM 45248</strain>
    </source>
</reference>
<dbReference type="PATRIC" id="fig|299146.4.peg.4869"/>
<evidence type="ECO:0000313" key="3">
    <source>
        <dbReference type="Proteomes" id="UP000198765"/>
    </source>
</evidence>
<dbReference type="AlphaFoldDB" id="A0A1A9AAV0"/>
<evidence type="ECO:0008006" key="4">
    <source>
        <dbReference type="Google" id="ProtNLM"/>
    </source>
</evidence>
<sequence length="156" mass="16484">MSRLFSLKHVRNILAASVLVAGALVAAPSAAWAGTAADPDVCRNGGGSGYLSCNGKDPNTMGCTAVTVAEGAARNGVYVELRYSSGCQAYWTRYTNKNGASGEARIKGNSVMYKKTLAAYAGETGWTPMAAANQSPHGCLFFYSQDWGQYVEYCVN</sequence>
<gene>
    <name evidence="2" type="ORF">GA0070621_4717</name>
</gene>
<dbReference type="RefSeq" id="WP_157740035.1">
    <property type="nucleotide sequence ID" value="NZ_LT594324.1"/>
</dbReference>
<protein>
    <recommendedName>
        <fullName evidence="4">DUF2690 domain-containing protein</fullName>
    </recommendedName>
</protein>
<dbReference type="OrthoDB" id="3386996at2"/>
<dbReference type="InterPro" id="IPR021224">
    <property type="entry name" value="DUF2690"/>
</dbReference>
<proteinExistence type="predicted"/>
<dbReference type="EMBL" id="LT594324">
    <property type="protein sequence ID" value="SBT53228.1"/>
    <property type="molecule type" value="Genomic_DNA"/>
</dbReference>